<evidence type="ECO:0000256" key="8">
    <source>
        <dbReference type="SAM" id="MobiDB-lite"/>
    </source>
</evidence>
<evidence type="ECO:0000256" key="3">
    <source>
        <dbReference type="ARBA" id="ARBA00022692"/>
    </source>
</evidence>
<feature type="domain" description="ABC transporter" evidence="9">
    <location>
        <begin position="152"/>
        <end position="408"/>
    </location>
</feature>
<keyword evidence="6" id="KW-1133">Transmembrane helix</keyword>
<evidence type="ECO:0000313" key="11">
    <source>
        <dbReference type="Proteomes" id="UP000007797"/>
    </source>
</evidence>
<dbReference type="SMART" id="SM00382">
    <property type="entry name" value="AAA"/>
    <property type="match status" value="1"/>
</dbReference>
<keyword evidence="7" id="KW-0472">Membrane</keyword>
<evidence type="ECO:0000256" key="2">
    <source>
        <dbReference type="ARBA" id="ARBA00022448"/>
    </source>
</evidence>
<name>F4Q9G8_CACFS</name>
<dbReference type="InterPro" id="IPR027417">
    <property type="entry name" value="P-loop_NTPase"/>
</dbReference>
<reference evidence="11" key="1">
    <citation type="journal article" date="2011" name="Genome Res.">
        <title>Phylogeny-wide analysis of social amoeba genomes highlights ancient origins for complex intercellular communication.</title>
        <authorList>
            <person name="Heidel A.J."/>
            <person name="Lawal H.M."/>
            <person name="Felder M."/>
            <person name="Schilde C."/>
            <person name="Helps N.R."/>
            <person name="Tunggal B."/>
            <person name="Rivero F."/>
            <person name="John U."/>
            <person name="Schleicher M."/>
            <person name="Eichinger L."/>
            <person name="Platzer M."/>
            <person name="Noegel A.A."/>
            <person name="Schaap P."/>
            <person name="Gloeckner G."/>
        </authorList>
    </citation>
    <scope>NUCLEOTIDE SEQUENCE [LARGE SCALE GENOMIC DNA]</scope>
    <source>
        <strain evidence="11">SH3</strain>
    </source>
</reference>
<dbReference type="KEGG" id="dfa:DFA_10171"/>
<keyword evidence="2" id="KW-0813">Transport</keyword>
<dbReference type="PROSITE" id="PS50893">
    <property type="entry name" value="ABC_TRANSPORTER_2"/>
    <property type="match status" value="1"/>
</dbReference>
<feature type="region of interest" description="Disordered" evidence="8">
    <location>
        <begin position="1"/>
        <end position="43"/>
    </location>
</feature>
<dbReference type="InterPro" id="IPR050352">
    <property type="entry name" value="ABCG_transporters"/>
</dbReference>
<accession>F4Q9G8</accession>
<gene>
    <name evidence="10" type="primary">abcG4</name>
    <name evidence="10" type="ORF">DFA_10171</name>
</gene>
<evidence type="ECO:0000256" key="4">
    <source>
        <dbReference type="ARBA" id="ARBA00022741"/>
    </source>
</evidence>
<dbReference type="Proteomes" id="UP000007797">
    <property type="component" value="Unassembled WGS sequence"/>
</dbReference>
<dbReference type="InterPro" id="IPR003593">
    <property type="entry name" value="AAA+_ATPase"/>
</dbReference>
<evidence type="ECO:0000256" key="6">
    <source>
        <dbReference type="ARBA" id="ARBA00022989"/>
    </source>
</evidence>
<dbReference type="GO" id="GO:0140359">
    <property type="term" value="F:ABC-type transporter activity"/>
    <property type="evidence" value="ECO:0007669"/>
    <property type="project" value="InterPro"/>
</dbReference>
<sequence>MEEDQQQQQQQQFNSNNNNNDGDDEQVTAATMSPLPSSPASMISCDDSEEVEMFVDSKQNRRYSVAADSTAAAQPISQDGHDIPINLPISSNPQVMTMSYDSSSVASSSSVPMVPVSVSLTAPLSYKSTMDNAANMNKVPITITLDKVSVILKKDQKSKDGGSSSSSGATSPPQSRKKKLLNSISAVIRPGQLTAILGGSGSGKTTLLNTISGRYDSSQMRVDGDVLFNDIVSPPHSLIKRSVGYVMQKDYLLPNLTVRETLMYNALLRIPSSVSHEDKVKRVEAVISELGLRDCANTRIGGAGKKGVSGGEKRRVSIGCQLLTDPSIVFADEPTSGLDSFTAFQAVNTLQSIARQNRTVICTIHQPRSDIFKLFDQVMLLSKGQLVYIGDIPSMHQHFSKLNFIVPKLENPADYFIDICSIDYRSLALEQQSVDRLRLLIDGYNGSSLHENLLEEIGRHRAEITQQDVEVVKTAKGLKRIFAGGSRNREEDMKLSSQLREELPFYKSVPILTRRSYVNHLRDIEASITRFSQIVSFGSQSLDGNGTVCPISNGEQVLTNYGWEDTNINHSIAIMVALSVAWRIISLLALQFKKTTITMYLILLTLTLFFIQDWSGDPIKNVPLSCLNSKGEAVDLWIHISDPSGGPVTSMYGSGLYMDSSMNDVELVKNKDFFFNLIHVDLEKAEDINANIVKIEWSHELPKGKGNPYYQSEFKEGHVKARLGPSNSPKGPSYQIVKKEIDDPNAKKCDEKWFAYSQHIDRESKVKANGEILLSNMLKNDMVYKTTMENCVKHTQTLGSFNVYSFYARKITNCRDLKTVQKDDAKFAHLLLLVFILKIQKPGVTKFTCTFFDHGIDPWLVVAHQYKKLFYQVSFPSLFGNDFGVAVIEGWNDVFSGSGNGNEEEGEEELLGSDDDPLQEKVKVIRNTHEKLMVSDDGIVLCLGDSNRNDFSIHHAGSIIYYVFTLESYNLARVSKKWFQLVSSLITHLNENDDVWLKSEDVFAKMIKGQQLTEYSIIKQLESVTVGDYDQKKGQLKDIHSPLEHLFIPAHLVDNENSINIEEFFGQCSNIFTSLSLNIENDRTHSTIKIISRDINQYLPLSKTVPISNTLMDHLTPTPIEKITTDIRSGFMEAFRSNNTLTQLKINYCFFHTPTISTNILSQLLFKFKLIANIQLPEDNNYLTITSSFLLIISTNSHPNLKHLKLVFIVDGGRSEEMELEKKICIGSVVND</sequence>
<dbReference type="PANTHER" id="PTHR48041:SF139">
    <property type="entry name" value="PROTEIN SCARLET"/>
    <property type="match status" value="1"/>
</dbReference>
<dbReference type="GO" id="GO:0016020">
    <property type="term" value="C:membrane"/>
    <property type="evidence" value="ECO:0007669"/>
    <property type="project" value="UniProtKB-SubCell"/>
</dbReference>
<dbReference type="EMBL" id="GL883026">
    <property type="protein sequence ID" value="EGG15337.1"/>
    <property type="molecule type" value="Genomic_DNA"/>
</dbReference>
<evidence type="ECO:0000259" key="9">
    <source>
        <dbReference type="PROSITE" id="PS50893"/>
    </source>
</evidence>
<dbReference type="RefSeq" id="XP_004352057.1">
    <property type="nucleotide sequence ID" value="XM_004352005.1"/>
</dbReference>
<dbReference type="STRING" id="1054147.F4Q9G8"/>
<dbReference type="OrthoDB" id="66620at2759"/>
<dbReference type="Gene3D" id="3.40.50.300">
    <property type="entry name" value="P-loop containing nucleotide triphosphate hydrolases"/>
    <property type="match status" value="1"/>
</dbReference>
<dbReference type="Pfam" id="PF19055">
    <property type="entry name" value="ABC2_membrane_7"/>
    <property type="match status" value="1"/>
</dbReference>
<keyword evidence="5" id="KW-0067">ATP-binding</keyword>
<dbReference type="AlphaFoldDB" id="F4Q9G8"/>
<dbReference type="PROSITE" id="PS00211">
    <property type="entry name" value="ABC_TRANSPORTER_1"/>
    <property type="match status" value="1"/>
</dbReference>
<dbReference type="GO" id="GO:0016887">
    <property type="term" value="F:ATP hydrolysis activity"/>
    <property type="evidence" value="ECO:0007669"/>
    <property type="project" value="InterPro"/>
</dbReference>
<organism evidence="10 11">
    <name type="scientific">Cavenderia fasciculata</name>
    <name type="common">Slime mold</name>
    <name type="synonym">Dictyostelium fasciculatum</name>
    <dbReference type="NCBI Taxonomy" id="261658"/>
    <lineage>
        <taxon>Eukaryota</taxon>
        <taxon>Amoebozoa</taxon>
        <taxon>Evosea</taxon>
        <taxon>Eumycetozoa</taxon>
        <taxon>Dictyostelia</taxon>
        <taxon>Acytosteliales</taxon>
        <taxon>Cavenderiaceae</taxon>
        <taxon>Cavenderia</taxon>
    </lineage>
</organism>
<feature type="compositionally biased region" description="Polar residues" evidence="8">
    <location>
        <begin position="28"/>
        <end position="41"/>
    </location>
</feature>
<dbReference type="InterPro" id="IPR043926">
    <property type="entry name" value="ABCG_dom"/>
</dbReference>
<evidence type="ECO:0000256" key="1">
    <source>
        <dbReference type="ARBA" id="ARBA00004141"/>
    </source>
</evidence>
<dbReference type="GO" id="GO:0005524">
    <property type="term" value="F:ATP binding"/>
    <property type="evidence" value="ECO:0007669"/>
    <property type="project" value="UniProtKB-KW"/>
</dbReference>
<keyword evidence="11" id="KW-1185">Reference proteome</keyword>
<feature type="compositionally biased region" description="Low complexity" evidence="8">
    <location>
        <begin position="1"/>
        <end position="20"/>
    </location>
</feature>
<protein>
    <submittedName>
        <fullName evidence="10">ABC transporter G family protein</fullName>
    </submittedName>
</protein>
<dbReference type="PANTHER" id="PTHR48041">
    <property type="entry name" value="ABC TRANSPORTER G FAMILY MEMBER 28"/>
    <property type="match status" value="1"/>
</dbReference>
<dbReference type="Pfam" id="PF00005">
    <property type="entry name" value="ABC_tran"/>
    <property type="match status" value="1"/>
</dbReference>
<evidence type="ECO:0000256" key="5">
    <source>
        <dbReference type="ARBA" id="ARBA00022840"/>
    </source>
</evidence>
<keyword evidence="3" id="KW-0812">Transmembrane</keyword>
<dbReference type="InterPro" id="IPR003439">
    <property type="entry name" value="ABC_transporter-like_ATP-bd"/>
</dbReference>
<feature type="region of interest" description="Disordered" evidence="8">
    <location>
        <begin position="155"/>
        <end position="176"/>
    </location>
</feature>
<feature type="compositionally biased region" description="Low complexity" evidence="8">
    <location>
        <begin position="161"/>
        <end position="174"/>
    </location>
</feature>
<dbReference type="SUPFAM" id="SSF52540">
    <property type="entry name" value="P-loop containing nucleoside triphosphate hydrolases"/>
    <property type="match status" value="1"/>
</dbReference>
<comment type="subcellular location">
    <subcellularLocation>
        <location evidence="1">Membrane</location>
        <topology evidence="1">Multi-pass membrane protein</topology>
    </subcellularLocation>
</comment>
<evidence type="ECO:0000313" key="10">
    <source>
        <dbReference type="EMBL" id="EGG15337.1"/>
    </source>
</evidence>
<keyword evidence="4" id="KW-0547">Nucleotide-binding</keyword>
<proteinExistence type="predicted"/>
<dbReference type="InterPro" id="IPR017871">
    <property type="entry name" value="ABC_transporter-like_CS"/>
</dbReference>
<dbReference type="GeneID" id="14867216"/>
<evidence type="ECO:0000256" key="7">
    <source>
        <dbReference type="ARBA" id="ARBA00023136"/>
    </source>
</evidence>